<keyword evidence="2" id="KW-1185">Reference proteome</keyword>
<dbReference type="EMBL" id="NESQ01000053">
    <property type="protein sequence ID" value="PUU80983.1"/>
    <property type="molecule type" value="Genomic_DNA"/>
</dbReference>
<dbReference type="AlphaFoldDB" id="A0A2T6ZZT6"/>
<name>A0A2T6ZZT6_TUBBO</name>
<accession>A0A2T6ZZT6</accession>
<gene>
    <name evidence="1" type="ORF">B9Z19DRAFT_674136</name>
</gene>
<proteinExistence type="predicted"/>
<evidence type="ECO:0000313" key="1">
    <source>
        <dbReference type="EMBL" id="PUU80983.1"/>
    </source>
</evidence>
<protein>
    <submittedName>
        <fullName evidence="1">Uncharacterized protein</fullName>
    </submittedName>
</protein>
<comment type="caution">
    <text evidence="1">The sequence shown here is derived from an EMBL/GenBank/DDBJ whole genome shotgun (WGS) entry which is preliminary data.</text>
</comment>
<evidence type="ECO:0000313" key="2">
    <source>
        <dbReference type="Proteomes" id="UP000244722"/>
    </source>
</evidence>
<reference evidence="1 2" key="1">
    <citation type="submission" date="2017-04" db="EMBL/GenBank/DDBJ databases">
        <title>Draft genome sequence of Tuber borchii Vittad., a whitish edible truffle.</title>
        <authorList>
            <consortium name="DOE Joint Genome Institute"/>
            <person name="Murat C."/>
            <person name="Kuo A."/>
            <person name="Barry K.W."/>
            <person name="Clum A."/>
            <person name="Dockter R.B."/>
            <person name="Fauchery L."/>
            <person name="Iotti M."/>
            <person name="Kohler A."/>
            <person name="Labutti K."/>
            <person name="Lindquist E.A."/>
            <person name="Lipzen A."/>
            <person name="Ohm R.A."/>
            <person name="Wang M."/>
            <person name="Grigoriev I.V."/>
            <person name="Zambonelli A."/>
            <person name="Martin F.M."/>
        </authorList>
    </citation>
    <scope>NUCLEOTIDE SEQUENCE [LARGE SCALE GENOMIC DNA]</scope>
    <source>
        <strain evidence="1 2">Tbo3840</strain>
    </source>
</reference>
<organism evidence="1 2">
    <name type="scientific">Tuber borchii</name>
    <name type="common">White truffle</name>
    <dbReference type="NCBI Taxonomy" id="42251"/>
    <lineage>
        <taxon>Eukaryota</taxon>
        <taxon>Fungi</taxon>
        <taxon>Dikarya</taxon>
        <taxon>Ascomycota</taxon>
        <taxon>Pezizomycotina</taxon>
        <taxon>Pezizomycetes</taxon>
        <taxon>Pezizales</taxon>
        <taxon>Tuberaceae</taxon>
        <taxon>Tuber</taxon>
    </lineage>
</organism>
<sequence length="163" mass="18219">MSPSTETMRRKLITALWGIHTLSFQHEKEVQEPPHANHRTSMVKPKVHNPELQPSFHPPPPLQPLQSLLIHSTCTHNHRKKKLLTVTPMRLSLSAGAYRSVPAGLVPFSSNWEDSRFSFVSIITTGATASPGICTNQRRPALQSRGEPTQLAWREDNVAYSGI</sequence>
<dbReference type="Proteomes" id="UP000244722">
    <property type="component" value="Unassembled WGS sequence"/>
</dbReference>